<sequence length="63" mass="7434">MQHTLPPLLITVEETMQQLRIGRSKLYSLIKSEGLPVHKFGRRTLVDPEELRPWLLNRRQQGK</sequence>
<evidence type="ECO:0000313" key="2">
    <source>
        <dbReference type="EMBL" id="GCE04223.1"/>
    </source>
</evidence>
<dbReference type="GO" id="GO:0003677">
    <property type="term" value="F:DNA binding"/>
    <property type="evidence" value="ECO:0007669"/>
    <property type="project" value="InterPro"/>
</dbReference>
<protein>
    <recommendedName>
        <fullName evidence="1">Helix-turn-helix domain-containing protein</fullName>
    </recommendedName>
</protein>
<dbReference type="InterPro" id="IPR041657">
    <property type="entry name" value="HTH_17"/>
</dbReference>
<organism evidence="2 3">
    <name type="scientific">Dictyobacter aurantiacus</name>
    <dbReference type="NCBI Taxonomy" id="1936993"/>
    <lineage>
        <taxon>Bacteria</taxon>
        <taxon>Bacillati</taxon>
        <taxon>Chloroflexota</taxon>
        <taxon>Ktedonobacteria</taxon>
        <taxon>Ktedonobacterales</taxon>
        <taxon>Dictyobacteraceae</taxon>
        <taxon>Dictyobacter</taxon>
    </lineage>
</organism>
<feature type="domain" description="Helix-turn-helix" evidence="1">
    <location>
        <begin position="9"/>
        <end position="58"/>
    </location>
</feature>
<evidence type="ECO:0000313" key="3">
    <source>
        <dbReference type="Proteomes" id="UP000287224"/>
    </source>
</evidence>
<comment type="caution">
    <text evidence="2">The sequence shown here is derived from an EMBL/GenBank/DDBJ whole genome shotgun (WGS) entry which is preliminary data.</text>
</comment>
<dbReference type="Pfam" id="PF12728">
    <property type="entry name" value="HTH_17"/>
    <property type="match status" value="1"/>
</dbReference>
<accession>A0A401ZBQ6</accession>
<dbReference type="NCBIfam" id="TIGR01764">
    <property type="entry name" value="excise"/>
    <property type="match status" value="1"/>
</dbReference>
<dbReference type="EMBL" id="BIFQ01000001">
    <property type="protein sequence ID" value="GCE04223.1"/>
    <property type="molecule type" value="Genomic_DNA"/>
</dbReference>
<proteinExistence type="predicted"/>
<name>A0A401ZBQ6_9CHLR</name>
<gene>
    <name evidence="2" type="ORF">KDAU_15520</name>
</gene>
<dbReference type="InterPro" id="IPR010093">
    <property type="entry name" value="SinI_DNA-bd"/>
</dbReference>
<dbReference type="Proteomes" id="UP000287224">
    <property type="component" value="Unassembled WGS sequence"/>
</dbReference>
<keyword evidence="3" id="KW-1185">Reference proteome</keyword>
<dbReference type="RefSeq" id="WP_126595398.1">
    <property type="nucleotide sequence ID" value="NZ_BIFQ01000001.1"/>
</dbReference>
<evidence type="ECO:0000259" key="1">
    <source>
        <dbReference type="Pfam" id="PF12728"/>
    </source>
</evidence>
<dbReference type="AlphaFoldDB" id="A0A401ZBQ6"/>
<reference evidence="3" key="1">
    <citation type="submission" date="2018-12" db="EMBL/GenBank/DDBJ databases">
        <title>Tengunoibacter tsumagoiensis gen. nov., sp. nov., Dictyobacter kobayashii sp. nov., D. alpinus sp. nov., and D. joshuensis sp. nov. and description of Dictyobacteraceae fam. nov. within the order Ktedonobacterales isolated from Tengu-no-mugimeshi.</title>
        <authorList>
            <person name="Wang C.M."/>
            <person name="Zheng Y."/>
            <person name="Sakai Y."/>
            <person name="Toyoda A."/>
            <person name="Minakuchi Y."/>
            <person name="Abe K."/>
            <person name="Yokota A."/>
            <person name="Yabe S."/>
        </authorList>
    </citation>
    <scope>NUCLEOTIDE SEQUENCE [LARGE SCALE GENOMIC DNA]</scope>
    <source>
        <strain evidence="3">S-27</strain>
    </source>
</reference>
<dbReference type="OrthoDB" id="166924at2"/>